<dbReference type="InterPro" id="IPR011991">
    <property type="entry name" value="ArsR-like_HTH"/>
</dbReference>
<gene>
    <name evidence="3" type="ORF">ACFFFR_00985</name>
</gene>
<protein>
    <submittedName>
        <fullName evidence="3">Helix-turn-helix transcriptional regulator</fullName>
    </submittedName>
</protein>
<comment type="caution">
    <text evidence="3">The sequence shown here is derived from an EMBL/GenBank/DDBJ whole genome shotgun (WGS) entry which is preliminary data.</text>
</comment>
<feature type="domain" description="HTH marR-type" evidence="2">
    <location>
        <begin position="27"/>
        <end position="71"/>
    </location>
</feature>
<reference evidence="3 4" key="1">
    <citation type="submission" date="2024-09" db="EMBL/GenBank/DDBJ databases">
        <authorList>
            <person name="Sun Q."/>
            <person name="Mori K."/>
        </authorList>
    </citation>
    <scope>NUCLEOTIDE SEQUENCE [LARGE SCALE GENOMIC DNA]</scope>
    <source>
        <strain evidence="3 4">NCAIM B.02604</strain>
    </source>
</reference>
<sequence length="272" mass="29503">MAAESDLQNLDATDTAKTAPVVSTRDRVLAAVLEHGPIAAAEIGKRLGLTAAAVRRHLDQLSADSLIEVKRIAGRASGAGRPARAYVVSRQGQTQIGNDYLNIATAALRQLQQVMGDDAVQDFAARRFDSMAQRYRAEVDAAPTLEGKVDALVEALNRDGFVASTRHIAQNHPNPAMHSMQICQGHCPIQDLAREFPEFCEQEAEVFAELLGVDVRRLSTMAAGGHVCTTHVPVGRLKVLAQQQAAQRGEQRQSVAPRRTIRVSTRKQEKSS</sequence>
<dbReference type="InterPro" id="IPR036388">
    <property type="entry name" value="WH-like_DNA-bd_sf"/>
</dbReference>
<dbReference type="SUPFAM" id="SSF46785">
    <property type="entry name" value="Winged helix' DNA-binding domain"/>
    <property type="match status" value="1"/>
</dbReference>
<name>A0ABV6P751_9MICC</name>
<dbReference type="RefSeq" id="WP_377457415.1">
    <property type="nucleotide sequence ID" value="NZ_JBHLUB010000001.1"/>
</dbReference>
<dbReference type="Proteomes" id="UP001589862">
    <property type="component" value="Unassembled WGS sequence"/>
</dbReference>
<evidence type="ECO:0000313" key="4">
    <source>
        <dbReference type="Proteomes" id="UP001589862"/>
    </source>
</evidence>
<accession>A0ABV6P751</accession>
<evidence type="ECO:0000313" key="3">
    <source>
        <dbReference type="EMBL" id="MFC0580963.1"/>
    </source>
</evidence>
<evidence type="ECO:0000259" key="2">
    <source>
        <dbReference type="Pfam" id="PF12802"/>
    </source>
</evidence>
<proteinExistence type="predicted"/>
<organism evidence="3 4">
    <name type="scientific">Micrococcoides hystricis</name>
    <dbReference type="NCBI Taxonomy" id="1572761"/>
    <lineage>
        <taxon>Bacteria</taxon>
        <taxon>Bacillati</taxon>
        <taxon>Actinomycetota</taxon>
        <taxon>Actinomycetes</taxon>
        <taxon>Micrococcales</taxon>
        <taxon>Micrococcaceae</taxon>
        <taxon>Micrococcoides</taxon>
    </lineage>
</organism>
<dbReference type="Pfam" id="PF12802">
    <property type="entry name" value="MarR_2"/>
    <property type="match status" value="1"/>
</dbReference>
<dbReference type="InterPro" id="IPR036390">
    <property type="entry name" value="WH_DNA-bd_sf"/>
</dbReference>
<dbReference type="Gene3D" id="1.10.10.10">
    <property type="entry name" value="Winged helix-like DNA-binding domain superfamily/Winged helix DNA-binding domain"/>
    <property type="match status" value="1"/>
</dbReference>
<feature type="region of interest" description="Disordered" evidence="1">
    <location>
        <begin position="246"/>
        <end position="272"/>
    </location>
</feature>
<dbReference type="CDD" id="cd00090">
    <property type="entry name" value="HTH_ARSR"/>
    <property type="match status" value="1"/>
</dbReference>
<keyword evidence="4" id="KW-1185">Reference proteome</keyword>
<dbReference type="EMBL" id="JBHLUB010000001">
    <property type="protein sequence ID" value="MFC0580963.1"/>
    <property type="molecule type" value="Genomic_DNA"/>
</dbReference>
<dbReference type="InterPro" id="IPR000835">
    <property type="entry name" value="HTH_MarR-typ"/>
</dbReference>
<evidence type="ECO:0000256" key="1">
    <source>
        <dbReference type="SAM" id="MobiDB-lite"/>
    </source>
</evidence>